<dbReference type="PANTHER" id="PTHR45138">
    <property type="entry name" value="REGULATORY COMPONENTS OF SENSORY TRANSDUCTION SYSTEM"/>
    <property type="match status" value="1"/>
</dbReference>
<evidence type="ECO:0000259" key="2">
    <source>
        <dbReference type="PROSITE" id="PS50887"/>
    </source>
</evidence>
<dbReference type="InterPro" id="IPR043128">
    <property type="entry name" value="Rev_trsase/Diguanyl_cyclase"/>
</dbReference>
<feature type="domain" description="GGDEF" evidence="2">
    <location>
        <begin position="274"/>
        <end position="407"/>
    </location>
</feature>
<feature type="transmembrane region" description="Helical" evidence="1">
    <location>
        <begin position="43"/>
        <end position="62"/>
    </location>
</feature>
<keyword evidence="4" id="KW-1185">Reference proteome</keyword>
<accession>A0ABR6WLI3</accession>
<proteinExistence type="predicted"/>
<dbReference type="InterPro" id="IPR029787">
    <property type="entry name" value="Nucleotide_cyclase"/>
</dbReference>
<dbReference type="NCBIfam" id="TIGR00254">
    <property type="entry name" value="GGDEF"/>
    <property type="match status" value="1"/>
</dbReference>
<dbReference type="InterPro" id="IPR050469">
    <property type="entry name" value="Diguanylate_Cyclase"/>
</dbReference>
<keyword evidence="1" id="KW-0472">Membrane</keyword>
<feature type="transmembrane region" description="Helical" evidence="1">
    <location>
        <begin position="200"/>
        <end position="218"/>
    </location>
</feature>
<dbReference type="InterPro" id="IPR000160">
    <property type="entry name" value="GGDEF_dom"/>
</dbReference>
<comment type="caution">
    <text evidence="3">The sequence shown here is derived from an EMBL/GenBank/DDBJ whole genome shotgun (WGS) entry which is preliminary data.</text>
</comment>
<dbReference type="PROSITE" id="PS50887">
    <property type="entry name" value="GGDEF"/>
    <property type="match status" value="1"/>
</dbReference>
<keyword evidence="1" id="KW-1133">Transmembrane helix</keyword>
<dbReference type="Proteomes" id="UP000653358">
    <property type="component" value="Unassembled WGS sequence"/>
</dbReference>
<dbReference type="CDD" id="cd01949">
    <property type="entry name" value="GGDEF"/>
    <property type="match status" value="1"/>
</dbReference>
<gene>
    <name evidence="3" type="ORF">GH807_09910</name>
</gene>
<feature type="transmembrane region" description="Helical" evidence="1">
    <location>
        <begin position="16"/>
        <end position="37"/>
    </location>
</feature>
<name>A0ABR6WLI3_9FIRM</name>
<dbReference type="EMBL" id="WJBB01000010">
    <property type="protein sequence ID" value="MBC3797363.1"/>
    <property type="molecule type" value="Genomic_DNA"/>
</dbReference>
<feature type="transmembrane region" description="Helical" evidence="1">
    <location>
        <begin position="74"/>
        <end position="90"/>
    </location>
</feature>
<feature type="transmembrane region" description="Helical" evidence="1">
    <location>
        <begin position="129"/>
        <end position="147"/>
    </location>
</feature>
<dbReference type="PANTHER" id="PTHR45138:SF9">
    <property type="entry name" value="DIGUANYLATE CYCLASE DGCM-RELATED"/>
    <property type="match status" value="1"/>
</dbReference>
<dbReference type="Pfam" id="PF00990">
    <property type="entry name" value="GGDEF"/>
    <property type="match status" value="1"/>
</dbReference>
<sequence length="416" mass="48123">MLILLLKVVKSVDSLFFLRCIESAFAIMAMTMAIGNIHKPTGLRIVISIFIILASCLFLTGIYQNIGIDMAEKIYLPLIIVFIGGLIFFQSTDKFWVTFFIFLTQCIIYFGVSMGCATLTNSYFQLNEMVYLLMRAAVFTVIILLQIKYVRKSFRHIVQIIDSEWYLVSLFLVVFCVLIIALSIYPTMYYYRSIYEQIDLLLTYLLFFVALRCLYVGMNSITQKYELIQSELEMKEKVKYVEMYKRLSETDFLTGLLNRRAFEEQMKIGLTADKTGILLFMDINDFKQVNDIYGHSVGDEVLKLLAEVLCNSFRSTDIIARSGGDEFIVLVSNMQENDEKIEQKIEGFNHSLQQRIKEKQTIPFFSVSIGIAFINEQDDFRKIYKKADHAMYVAKNKGHYGNLFMGHEDDCLQSSE</sequence>
<evidence type="ECO:0000256" key="1">
    <source>
        <dbReference type="SAM" id="Phobius"/>
    </source>
</evidence>
<reference evidence="3 4" key="1">
    <citation type="journal article" date="2020" name="mSystems">
        <title>Defining Genomic and Predicted Metabolic Features of the Acetobacterium Genus.</title>
        <authorList>
            <person name="Ross D.E."/>
            <person name="Marshall C.W."/>
            <person name="Gulliver D."/>
            <person name="May H.D."/>
            <person name="Norman R.S."/>
        </authorList>
    </citation>
    <scope>NUCLEOTIDE SEQUENCE [LARGE SCALE GENOMIC DNA]</scope>
    <source>
        <strain evidence="3 4">DSM 9173</strain>
    </source>
</reference>
<dbReference type="SUPFAM" id="SSF55073">
    <property type="entry name" value="Nucleotide cyclase"/>
    <property type="match status" value="1"/>
</dbReference>
<keyword evidence="1" id="KW-0812">Transmembrane</keyword>
<dbReference type="Gene3D" id="3.30.70.270">
    <property type="match status" value="1"/>
</dbReference>
<feature type="transmembrane region" description="Helical" evidence="1">
    <location>
        <begin position="96"/>
        <end position="117"/>
    </location>
</feature>
<evidence type="ECO:0000313" key="4">
    <source>
        <dbReference type="Proteomes" id="UP000653358"/>
    </source>
</evidence>
<feature type="transmembrane region" description="Helical" evidence="1">
    <location>
        <begin position="167"/>
        <end position="188"/>
    </location>
</feature>
<dbReference type="SMART" id="SM00267">
    <property type="entry name" value="GGDEF"/>
    <property type="match status" value="1"/>
</dbReference>
<protein>
    <submittedName>
        <fullName evidence="3">Diguanylate cyclase</fullName>
    </submittedName>
</protein>
<organism evidence="3 4">
    <name type="scientific">Acetobacterium tundrae</name>
    <dbReference type="NCBI Taxonomy" id="132932"/>
    <lineage>
        <taxon>Bacteria</taxon>
        <taxon>Bacillati</taxon>
        <taxon>Bacillota</taxon>
        <taxon>Clostridia</taxon>
        <taxon>Eubacteriales</taxon>
        <taxon>Eubacteriaceae</taxon>
        <taxon>Acetobacterium</taxon>
    </lineage>
</organism>
<evidence type="ECO:0000313" key="3">
    <source>
        <dbReference type="EMBL" id="MBC3797363.1"/>
    </source>
</evidence>